<feature type="transmembrane region" description="Helical" evidence="1">
    <location>
        <begin position="115"/>
        <end position="136"/>
    </location>
</feature>
<name>A0A2G9ZL81_9BACT</name>
<evidence type="ECO:0000256" key="1">
    <source>
        <dbReference type="SAM" id="Phobius"/>
    </source>
</evidence>
<dbReference type="InterPro" id="IPR043728">
    <property type="entry name" value="DUF5671"/>
</dbReference>
<sequence length="327" mass="36628">MAGQKTALVRVIFSNYMETSNLQKFNPAKQAFFYALSLAALLFTALPAGMIVFQIINQEVPDPVGDYRGSYNDEALKFAISALLIAGPIFFFLAAKINQGLRTLAISLDSSLRKWLTYLILFVAMVVMLGWLVATINNFLNGELSLKFVLKFLTVAFITAFIFSYYFVDLRRSDPLAGNSARRVFAAASISLAAAVLIASFFYVESPAEARARRHDQLIIEDLSAIDSALNSYYYEKKQLPPDLVALDKSSYLYLAKARREKIFTAYEYRALDEKSFELCADFLMASAEVNSARADYFDPRWEHAAGRQCFTAAINILGKTERGLID</sequence>
<comment type="caution">
    <text evidence="3">The sequence shown here is derived from an EMBL/GenBank/DDBJ whole genome shotgun (WGS) entry which is preliminary data.</text>
</comment>
<accession>A0A2G9ZL81</accession>
<reference evidence="3 4" key="1">
    <citation type="submission" date="2017-09" db="EMBL/GenBank/DDBJ databases">
        <title>Depth-based differentiation of microbial function through sediment-hosted aquifers and enrichment of novel symbionts in the deep terrestrial subsurface.</title>
        <authorList>
            <person name="Probst A.J."/>
            <person name="Ladd B."/>
            <person name="Jarett J.K."/>
            <person name="Geller-Mcgrath D.E."/>
            <person name="Sieber C.M."/>
            <person name="Emerson J.B."/>
            <person name="Anantharaman K."/>
            <person name="Thomas B.C."/>
            <person name="Malmstrom R."/>
            <person name="Stieglmeier M."/>
            <person name="Klingl A."/>
            <person name="Woyke T."/>
            <person name="Ryan C.M."/>
            <person name="Banfield J.F."/>
        </authorList>
    </citation>
    <scope>NUCLEOTIDE SEQUENCE [LARGE SCALE GENOMIC DNA]</scope>
    <source>
        <strain evidence="3">CG23_combo_of_CG06-09_8_20_14_all_49_15</strain>
    </source>
</reference>
<keyword evidence="1" id="KW-1133">Transmembrane helix</keyword>
<keyword evidence="1" id="KW-0812">Transmembrane</keyword>
<evidence type="ECO:0000313" key="3">
    <source>
        <dbReference type="EMBL" id="PIP33943.1"/>
    </source>
</evidence>
<feature type="transmembrane region" description="Helical" evidence="1">
    <location>
        <begin position="148"/>
        <end position="168"/>
    </location>
</feature>
<dbReference type="Pfam" id="PF18920">
    <property type="entry name" value="DUF5671"/>
    <property type="match status" value="1"/>
</dbReference>
<feature type="transmembrane region" description="Helical" evidence="1">
    <location>
        <begin position="184"/>
        <end position="204"/>
    </location>
</feature>
<proteinExistence type="predicted"/>
<dbReference type="AlphaFoldDB" id="A0A2G9ZL81"/>
<evidence type="ECO:0000313" key="4">
    <source>
        <dbReference type="Proteomes" id="UP000230729"/>
    </source>
</evidence>
<dbReference type="Proteomes" id="UP000230729">
    <property type="component" value="Unassembled WGS sequence"/>
</dbReference>
<dbReference type="EMBL" id="PCSD01000035">
    <property type="protein sequence ID" value="PIP33943.1"/>
    <property type="molecule type" value="Genomic_DNA"/>
</dbReference>
<feature type="transmembrane region" description="Helical" evidence="1">
    <location>
        <begin position="31"/>
        <end position="56"/>
    </location>
</feature>
<protein>
    <recommendedName>
        <fullName evidence="2">DUF5671 domain-containing protein</fullName>
    </recommendedName>
</protein>
<keyword evidence="1" id="KW-0472">Membrane</keyword>
<evidence type="ECO:0000259" key="2">
    <source>
        <dbReference type="Pfam" id="PF18920"/>
    </source>
</evidence>
<feature type="transmembrane region" description="Helical" evidence="1">
    <location>
        <begin position="76"/>
        <end position="95"/>
    </location>
</feature>
<gene>
    <name evidence="3" type="ORF">COX22_01730</name>
</gene>
<feature type="domain" description="DUF5671" evidence="2">
    <location>
        <begin position="31"/>
        <end position="164"/>
    </location>
</feature>
<organism evidence="3 4">
    <name type="scientific">Candidatus Falkowbacteria bacterium CG23_combo_of_CG06-09_8_20_14_all_49_15</name>
    <dbReference type="NCBI Taxonomy" id="1974572"/>
    <lineage>
        <taxon>Bacteria</taxon>
        <taxon>Candidatus Falkowiibacteriota</taxon>
    </lineage>
</organism>